<protein>
    <submittedName>
        <fullName evidence="3">Uncharacterized protein</fullName>
    </submittedName>
</protein>
<evidence type="ECO:0000313" key="4">
    <source>
        <dbReference type="Proteomes" id="UP000265618"/>
    </source>
</evidence>
<keyword evidence="2" id="KW-0732">Signal</keyword>
<evidence type="ECO:0000256" key="1">
    <source>
        <dbReference type="SAM" id="MobiDB-lite"/>
    </source>
</evidence>
<evidence type="ECO:0000313" key="3">
    <source>
        <dbReference type="EMBL" id="GIQ81753.1"/>
    </source>
</evidence>
<keyword evidence="4" id="KW-1185">Reference proteome</keyword>
<accession>A0A9K3CR81</accession>
<feature type="chain" id="PRO_5039923817" evidence="2">
    <location>
        <begin position="18"/>
        <end position="293"/>
    </location>
</feature>
<name>A0A9K3CR81_9EUKA</name>
<dbReference type="AlphaFoldDB" id="A0A9K3CR81"/>
<feature type="region of interest" description="Disordered" evidence="1">
    <location>
        <begin position="227"/>
        <end position="262"/>
    </location>
</feature>
<feature type="signal peptide" evidence="2">
    <location>
        <begin position="1"/>
        <end position="17"/>
    </location>
</feature>
<comment type="caution">
    <text evidence="3">The sequence shown here is derived from an EMBL/GenBank/DDBJ whole genome shotgun (WGS) entry which is preliminary data.</text>
</comment>
<evidence type="ECO:0000256" key="2">
    <source>
        <dbReference type="SAM" id="SignalP"/>
    </source>
</evidence>
<sequence length="293" mass="31627">MPGLRLYLLALLCVVYGSTSYTALSGFFDSQSDGRTGTFVVDPTDATYIAMACTLATSGSSDYVRIYTARCNSSHNPSGGTLATDVDNTTGVDTVAELYVSDDADCMYVEARLSSASYNYWGCSYAASDVPMSTGLDVATVLEVAVPSVAVAGGVIGIARHLKLKKLNAAKPQMMPAQSVNPMHNTGMISPPTAGTNGGITADQVKTLMEVGQQEVEHHLGRLEGLEGEREKAQQQQVTSQAPMAPMPSQGNYLQMPPTPQQQFQQQQWQQLLQMQQMQQIQLLQQMNSQQQQ</sequence>
<proteinExistence type="predicted"/>
<gene>
    <name evidence="3" type="ORF">KIPB_002764</name>
</gene>
<reference evidence="3 4" key="1">
    <citation type="journal article" date="2018" name="PLoS ONE">
        <title>The draft genome of Kipferlia bialata reveals reductive genome evolution in fornicate parasites.</title>
        <authorList>
            <person name="Tanifuji G."/>
            <person name="Takabayashi S."/>
            <person name="Kume K."/>
            <person name="Takagi M."/>
            <person name="Nakayama T."/>
            <person name="Kamikawa R."/>
            <person name="Inagaki Y."/>
            <person name="Hashimoto T."/>
        </authorList>
    </citation>
    <scope>NUCLEOTIDE SEQUENCE [LARGE SCALE GENOMIC DNA]</scope>
    <source>
        <strain evidence="3">NY0173</strain>
    </source>
</reference>
<organism evidence="3 4">
    <name type="scientific">Kipferlia bialata</name>
    <dbReference type="NCBI Taxonomy" id="797122"/>
    <lineage>
        <taxon>Eukaryota</taxon>
        <taxon>Metamonada</taxon>
        <taxon>Carpediemonas-like organisms</taxon>
        <taxon>Kipferlia</taxon>
    </lineage>
</organism>
<dbReference type="EMBL" id="BDIP01000485">
    <property type="protein sequence ID" value="GIQ81753.1"/>
    <property type="molecule type" value="Genomic_DNA"/>
</dbReference>
<dbReference type="Proteomes" id="UP000265618">
    <property type="component" value="Unassembled WGS sequence"/>
</dbReference>